<dbReference type="RefSeq" id="WP_343331167.1">
    <property type="nucleotide sequence ID" value="NZ_JAPOHD010000002.1"/>
</dbReference>
<dbReference type="InterPro" id="IPR020568">
    <property type="entry name" value="Ribosomal_Su5_D2-typ_SF"/>
</dbReference>
<evidence type="ECO:0000256" key="5">
    <source>
        <dbReference type="ARBA" id="ARBA00022741"/>
    </source>
</evidence>
<accession>A0A9X3J3Z8</accession>
<keyword evidence="9" id="KW-0414">Isoprene biosynthesis</keyword>
<dbReference type="InterPro" id="IPR013750">
    <property type="entry name" value="GHMP_kinase_C_dom"/>
</dbReference>
<dbReference type="Pfam" id="PF08544">
    <property type="entry name" value="GHMP_kinases_C"/>
    <property type="match status" value="1"/>
</dbReference>
<dbReference type="GO" id="GO:0050515">
    <property type="term" value="F:4-(cytidine 5'-diphospho)-2-C-methyl-D-erythritol kinase activity"/>
    <property type="evidence" value="ECO:0007669"/>
    <property type="project" value="UniProtKB-UniRule"/>
</dbReference>
<keyword evidence="4 9" id="KW-0808">Transferase</keyword>
<protein>
    <recommendedName>
        <fullName evidence="3 9">4-diphosphocytidyl-2-C-methyl-D-erythritol kinase</fullName>
        <shortName evidence="9">CMK</shortName>
        <ecNumber evidence="2 9">2.7.1.148</ecNumber>
    </recommendedName>
    <alternativeName>
        <fullName evidence="8 9">4-(cytidine-5'-diphospho)-2-C-methyl-D-erythritol kinase</fullName>
    </alternativeName>
</protein>
<dbReference type="AlphaFoldDB" id="A0A9X3J3Z8"/>
<evidence type="ECO:0000259" key="10">
    <source>
        <dbReference type="Pfam" id="PF00288"/>
    </source>
</evidence>
<evidence type="ECO:0000256" key="1">
    <source>
        <dbReference type="ARBA" id="ARBA00009684"/>
    </source>
</evidence>
<dbReference type="Gene3D" id="3.30.70.890">
    <property type="entry name" value="GHMP kinase, C-terminal domain"/>
    <property type="match status" value="1"/>
</dbReference>
<feature type="binding site" evidence="9">
    <location>
        <begin position="90"/>
        <end position="100"/>
    </location>
    <ligand>
        <name>ATP</name>
        <dbReference type="ChEBI" id="CHEBI:30616"/>
    </ligand>
</feature>
<organism evidence="12 13">
    <name type="scientific">Draconibacterium aestuarii</name>
    <dbReference type="NCBI Taxonomy" id="2998507"/>
    <lineage>
        <taxon>Bacteria</taxon>
        <taxon>Pseudomonadati</taxon>
        <taxon>Bacteroidota</taxon>
        <taxon>Bacteroidia</taxon>
        <taxon>Marinilabiliales</taxon>
        <taxon>Prolixibacteraceae</taxon>
        <taxon>Draconibacterium</taxon>
    </lineage>
</organism>
<dbReference type="PANTHER" id="PTHR43527:SF2">
    <property type="entry name" value="4-DIPHOSPHOCYTIDYL-2-C-METHYL-D-ERYTHRITOL KINASE, CHLOROPLASTIC"/>
    <property type="match status" value="1"/>
</dbReference>
<keyword evidence="13" id="KW-1185">Reference proteome</keyword>
<evidence type="ECO:0000313" key="13">
    <source>
        <dbReference type="Proteomes" id="UP001145087"/>
    </source>
</evidence>
<reference evidence="12" key="1">
    <citation type="submission" date="2022-11" db="EMBL/GenBank/DDBJ databases">
        <title>Marilongibacter aestuarii gen. nov., sp. nov., isolated from tidal flat sediment.</title>
        <authorList>
            <person name="Jiayan W."/>
        </authorList>
    </citation>
    <scope>NUCLEOTIDE SEQUENCE</scope>
    <source>
        <strain evidence="12">Z1-6</strain>
    </source>
</reference>
<sequence length="267" mass="29761">MISFPNAKINIGLNVVAKREDGYHNLETVFYPVKLADALEMVESEKTEFSSSGIEIDGKAENNLVFKAYHLLRNDFDLPPVKLHLHKVVPFGAGLGGGSSDAAFTLKMLNEYFKLGISAEKLESYAAQIGADCPFFIQNKPTFASGIGDQFEPVHLDLSAFEIVIVKPNFSVSTPDAYRNIVLAPAAFNLKEIENLPIEEWRDVVKNDFEKSVFPQYPEIEKLKNQLYELGAVYASMSGSGSAVFGIFRHLPINIDKYLPKGIFIYR</sequence>
<feature type="domain" description="GHMP kinase N-terminal" evidence="10">
    <location>
        <begin position="63"/>
        <end position="137"/>
    </location>
</feature>
<feature type="domain" description="GHMP kinase C-terminal" evidence="11">
    <location>
        <begin position="198"/>
        <end position="249"/>
    </location>
</feature>
<dbReference type="EC" id="2.7.1.148" evidence="2 9"/>
<dbReference type="PANTHER" id="PTHR43527">
    <property type="entry name" value="4-DIPHOSPHOCYTIDYL-2-C-METHYL-D-ERYTHRITOL KINASE, CHLOROPLASTIC"/>
    <property type="match status" value="1"/>
</dbReference>
<comment type="caution">
    <text evidence="12">The sequence shown here is derived from an EMBL/GenBank/DDBJ whole genome shotgun (WGS) entry which is preliminary data.</text>
</comment>
<evidence type="ECO:0000256" key="4">
    <source>
        <dbReference type="ARBA" id="ARBA00022679"/>
    </source>
</evidence>
<comment type="function">
    <text evidence="9">Catalyzes the phosphorylation of the position 2 hydroxy group of 4-diphosphocytidyl-2C-methyl-D-erythritol.</text>
</comment>
<dbReference type="GO" id="GO:0019288">
    <property type="term" value="P:isopentenyl diphosphate biosynthetic process, methylerythritol 4-phosphate pathway"/>
    <property type="evidence" value="ECO:0007669"/>
    <property type="project" value="UniProtKB-UniRule"/>
</dbReference>
<proteinExistence type="inferred from homology"/>
<evidence type="ECO:0000256" key="3">
    <source>
        <dbReference type="ARBA" id="ARBA00017473"/>
    </source>
</evidence>
<dbReference type="Proteomes" id="UP001145087">
    <property type="component" value="Unassembled WGS sequence"/>
</dbReference>
<dbReference type="EMBL" id="JAPOHD010000002">
    <property type="protein sequence ID" value="MCY1718828.1"/>
    <property type="molecule type" value="Genomic_DNA"/>
</dbReference>
<evidence type="ECO:0000256" key="2">
    <source>
        <dbReference type="ARBA" id="ARBA00012052"/>
    </source>
</evidence>
<dbReference type="InterPro" id="IPR036554">
    <property type="entry name" value="GHMP_kinase_C_sf"/>
</dbReference>
<comment type="catalytic activity">
    <reaction evidence="9">
        <text>4-CDP-2-C-methyl-D-erythritol + ATP = 4-CDP-2-C-methyl-D-erythritol 2-phosphate + ADP + H(+)</text>
        <dbReference type="Rhea" id="RHEA:18437"/>
        <dbReference type="ChEBI" id="CHEBI:15378"/>
        <dbReference type="ChEBI" id="CHEBI:30616"/>
        <dbReference type="ChEBI" id="CHEBI:57823"/>
        <dbReference type="ChEBI" id="CHEBI:57919"/>
        <dbReference type="ChEBI" id="CHEBI:456216"/>
        <dbReference type="EC" id="2.7.1.148"/>
    </reaction>
</comment>
<dbReference type="SUPFAM" id="SSF54211">
    <property type="entry name" value="Ribosomal protein S5 domain 2-like"/>
    <property type="match status" value="1"/>
</dbReference>
<dbReference type="SUPFAM" id="SSF55060">
    <property type="entry name" value="GHMP Kinase, C-terminal domain"/>
    <property type="match status" value="1"/>
</dbReference>
<evidence type="ECO:0000259" key="11">
    <source>
        <dbReference type="Pfam" id="PF08544"/>
    </source>
</evidence>
<keyword evidence="6 9" id="KW-0418">Kinase</keyword>
<evidence type="ECO:0000256" key="7">
    <source>
        <dbReference type="ARBA" id="ARBA00022840"/>
    </source>
</evidence>
<gene>
    <name evidence="9 12" type="primary">ispE</name>
    <name evidence="12" type="ORF">OU798_00645</name>
</gene>
<dbReference type="NCBIfam" id="TIGR00154">
    <property type="entry name" value="ispE"/>
    <property type="match status" value="1"/>
</dbReference>
<dbReference type="HAMAP" id="MF_00061">
    <property type="entry name" value="IspE"/>
    <property type="match status" value="1"/>
</dbReference>
<comment type="pathway">
    <text evidence="9">Isoprenoid biosynthesis; isopentenyl diphosphate biosynthesis via DXP pathway; isopentenyl diphosphate from 1-deoxy-D-xylulose 5-phosphate: step 3/6.</text>
</comment>
<dbReference type="Pfam" id="PF00288">
    <property type="entry name" value="GHMP_kinases_N"/>
    <property type="match status" value="1"/>
</dbReference>
<dbReference type="PIRSF" id="PIRSF010376">
    <property type="entry name" value="IspE"/>
    <property type="match status" value="1"/>
</dbReference>
<dbReference type="InterPro" id="IPR004424">
    <property type="entry name" value="IspE"/>
</dbReference>
<dbReference type="GO" id="GO:0005524">
    <property type="term" value="F:ATP binding"/>
    <property type="evidence" value="ECO:0007669"/>
    <property type="project" value="UniProtKB-UniRule"/>
</dbReference>
<feature type="active site" evidence="9">
    <location>
        <position position="132"/>
    </location>
</feature>
<dbReference type="Gene3D" id="3.30.230.10">
    <property type="match status" value="1"/>
</dbReference>
<name>A0A9X3J3Z8_9BACT</name>
<evidence type="ECO:0000313" key="12">
    <source>
        <dbReference type="EMBL" id="MCY1718828.1"/>
    </source>
</evidence>
<feature type="active site" evidence="9">
    <location>
        <position position="8"/>
    </location>
</feature>
<evidence type="ECO:0000256" key="9">
    <source>
        <dbReference type="HAMAP-Rule" id="MF_00061"/>
    </source>
</evidence>
<dbReference type="InterPro" id="IPR006204">
    <property type="entry name" value="GHMP_kinase_N_dom"/>
</dbReference>
<keyword evidence="5 9" id="KW-0547">Nucleotide-binding</keyword>
<keyword evidence="7 9" id="KW-0067">ATP-binding</keyword>
<comment type="similarity">
    <text evidence="1 9">Belongs to the GHMP kinase family. IspE subfamily.</text>
</comment>
<dbReference type="InterPro" id="IPR014721">
    <property type="entry name" value="Ribsml_uS5_D2-typ_fold_subgr"/>
</dbReference>
<evidence type="ECO:0000256" key="6">
    <source>
        <dbReference type="ARBA" id="ARBA00022777"/>
    </source>
</evidence>
<dbReference type="GO" id="GO:0016114">
    <property type="term" value="P:terpenoid biosynthetic process"/>
    <property type="evidence" value="ECO:0007669"/>
    <property type="project" value="UniProtKB-UniRule"/>
</dbReference>
<evidence type="ECO:0000256" key="8">
    <source>
        <dbReference type="ARBA" id="ARBA00032554"/>
    </source>
</evidence>